<dbReference type="Gene3D" id="3.30.70.2190">
    <property type="match status" value="1"/>
</dbReference>
<dbReference type="SUPFAM" id="SSF55103">
    <property type="entry name" value="FAD-linked oxidases, C-terminal domain"/>
    <property type="match status" value="1"/>
</dbReference>
<gene>
    <name evidence="7" type="ORF">C8J29_10710</name>
</gene>
<evidence type="ECO:0000256" key="1">
    <source>
        <dbReference type="ARBA" id="ARBA00001974"/>
    </source>
</evidence>
<comment type="caution">
    <text evidence="7">The sequence shown here is derived from an EMBL/GenBank/DDBJ whole genome shotgun (WGS) entry which is preliminary data.</text>
</comment>
<evidence type="ECO:0000259" key="6">
    <source>
        <dbReference type="PROSITE" id="PS51387"/>
    </source>
</evidence>
<evidence type="ECO:0000256" key="4">
    <source>
        <dbReference type="ARBA" id="ARBA00022827"/>
    </source>
</evidence>
<dbReference type="InterPro" id="IPR016171">
    <property type="entry name" value="Vanillyl_alc_oxidase_C-sub2"/>
</dbReference>
<evidence type="ECO:0000256" key="5">
    <source>
        <dbReference type="ARBA" id="ARBA00023002"/>
    </source>
</evidence>
<dbReference type="Pfam" id="PF02913">
    <property type="entry name" value="FAD-oxidase_C"/>
    <property type="match status" value="1"/>
</dbReference>
<dbReference type="InterPro" id="IPR004113">
    <property type="entry name" value="FAD-bd_oxidored_4_C"/>
</dbReference>
<keyword evidence="4" id="KW-0274">FAD</keyword>
<sequence>MCQPEPALPPLPAALRAHLRDDAARYRDDAAGTPGAAPRGVLAPRSAEEAAEILCLLQEAGLAAVVQGGRTGLSGGARVQPGELVLSTERLTAPPRIDAVAGTMTVGAGVVLEAAQQAARAAGLYLAADLGARGSATLGGMAATNAGGPLALRYGTFRQQVLGVEGVLPDGTIVRRLGGLYKDNSGLDLSQYLVGSEGILGLVTRLVLRLHPAPAARRVAVCALDGAAEALALLPALRAGLGPDLQACELMIDPLLAETCAARGLRSPFAEPAPAVLLLEVAGTDPEACGARLEAVLETALEAGRIRDAVLSASEADCLRLWGLREGCSQFLFQNVGPITSLDLSLPLAAIPAFLAEAEGLCAGRARPYVFGHLGDGNLHYVLACPPDAAPTDEIFALTARHGGAITAEHGIGADKLRWLPLCRDAAEIAAMARLKRAVDPGWILNPGRILPRPFPQTPEARP</sequence>
<dbReference type="InterPro" id="IPR016166">
    <property type="entry name" value="FAD-bd_PCMH"/>
</dbReference>
<dbReference type="Gene3D" id="3.30.70.2740">
    <property type="match status" value="1"/>
</dbReference>
<keyword evidence="8" id="KW-1185">Reference proteome</keyword>
<dbReference type="Gene3D" id="3.30.465.10">
    <property type="match status" value="1"/>
</dbReference>
<dbReference type="Gene3D" id="1.10.45.10">
    <property type="entry name" value="Vanillyl-alcohol Oxidase, Chain A, domain 4"/>
    <property type="match status" value="1"/>
</dbReference>
<dbReference type="Proteomes" id="UP000240800">
    <property type="component" value="Unassembled WGS sequence"/>
</dbReference>
<dbReference type="PROSITE" id="PS51387">
    <property type="entry name" value="FAD_PCMH"/>
    <property type="match status" value="1"/>
</dbReference>
<accession>A0ABX5J8Q9</accession>
<organism evidence="7 8">
    <name type="scientific">Cereibacter johrii</name>
    <dbReference type="NCBI Taxonomy" id="445629"/>
    <lineage>
        <taxon>Bacteria</taxon>
        <taxon>Pseudomonadati</taxon>
        <taxon>Pseudomonadota</taxon>
        <taxon>Alphaproteobacteria</taxon>
        <taxon>Rhodobacterales</taxon>
        <taxon>Paracoccaceae</taxon>
        <taxon>Cereibacter</taxon>
    </lineage>
</organism>
<dbReference type="PANTHER" id="PTHR43716">
    <property type="entry name" value="D-2-HYDROXYGLUTARATE DEHYDROGENASE, MITOCHONDRIAL"/>
    <property type="match status" value="1"/>
</dbReference>
<proteinExistence type="inferred from homology"/>
<comment type="similarity">
    <text evidence="2">Belongs to the FAD-binding oxidoreductase/transferase type 4 family.</text>
</comment>
<name>A0ABX5J8Q9_9RHOB</name>
<dbReference type="InterPro" id="IPR051264">
    <property type="entry name" value="FAD-oxidored/transferase_4"/>
</dbReference>
<dbReference type="SUPFAM" id="SSF56176">
    <property type="entry name" value="FAD-binding/transporter-associated domain-like"/>
    <property type="match status" value="1"/>
</dbReference>
<evidence type="ECO:0000313" key="8">
    <source>
        <dbReference type="Proteomes" id="UP000240800"/>
    </source>
</evidence>
<reference evidence="7 8" key="1">
    <citation type="submission" date="2018-04" db="EMBL/GenBank/DDBJ databases">
        <title>Genomic Encyclopedia of Type Strains, Phase III (KMG-III): the genomes of soil and plant-associated and newly described type strains.</title>
        <authorList>
            <person name="Whitman W."/>
        </authorList>
    </citation>
    <scope>NUCLEOTIDE SEQUENCE [LARGE SCALE GENOMIC DNA]</scope>
    <source>
        <strain evidence="7 8">JA192</strain>
    </source>
</reference>
<feature type="domain" description="FAD-binding PCMH-type" evidence="6">
    <location>
        <begin position="34"/>
        <end position="213"/>
    </location>
</feature>
<dbReference type="Pfam" id="PF01565">
    <property type="entry name" value="FAD_binding_4"/>
    <property type="match status" value="1"/>
</dbReference>
<dbReference type="EMBL" id="PZZW01000007">
    <property type="protein sequence ID" value="PTM76734.1"/>
    <property type="molecule type" value="Genomic_DNA"/>
</dbReference>
<dbReference type="InterPro" id="IPR016164">
    <property type="entry name" value="FAD-linked_Oxase-like_C"/>
</dbReference>
<keyword evidence="3" id="KW-0285">Flavoprotein</keyword>
<dbReference type="Gene3D" id="3.30.43.10">
    <property type="entry name" value="Uridine Diphospho-n-acetylenolpyruvylglucosamine Reductase, domain 2"/>
    <property type="match status" value="1"/>
</dbReference>
<dbReference type="PANTHER" id="PTHR43716:SF1">
    <property type="entry name" value="D-2-HYDROXYGLUTARATE DEHYDROGENASE, MITOCHONDRIAL"/>
    <property type="match status" value="1"/>
</dbReference>
<evidence type="ECO:0000313" key="7">
    <source>
        <dbReference type="EMBL" id="PTM76734.1"/>
    </source>
</evidence>
<keyword evidence="5" id="KW-0560">Oxidoreductase</keyword>
<dbReference type="InterPro" id="IPR006094">
    <property type="entry name" value="Oxid_FAD_bind_N"/>
</dbReference>
<protein>
    <submittedName>
        <fullName evidence="7">FAD/FMN-containing dehydrogenase</fullName>
    </submittedName>
</protein>
<dbReference type="RefSeq" id="WP_108223444.1">
    <property type="nucleotide sequence ID" value="NZ_PZZW01000007.1"/>
</dbReference>
<dbReference type="InterPro" id="IPR016169">
    <property type="entry name" value="FAD-bd_PCMH_sub2"/>
</dbReference>
<evidence type="ECO:0000256" key="2">
    <source>
        <dbReference type="ARBA" id="ARBA00008000"/>
    </source>
</evidence>
<dbReference type="InterPro" id="IPR036318">
    <property type="entry name" value="FAD-bd_PCMH-like_sf"/>
</dbReference>
<dbReference type="InterPro" id="IPR016167">
    <property type="entry name" value="FAD-bd_PCMH_sub1"/>
</dbReference>
<comment type="cofactor">
    <cofactor evidence="1">
        <name>FAD</name>
        <dbReference type="ChEBI" id="CHEBI:57692"/>
    </cofactor>
</comment>
<evidence type="ECO:0000256" key="3">
    <source>
        <dbReference type="ARBA" id="ARBA00022630"/>
    </source>
</evidence>